<name>A0A1C3XCH1_9HYPH</name>
<proteinExistence type="predicted"/>
<feature type="transmembrane region" description="Helical" evidence="1">
    <location>
        <begin position="40"/>
        <end position="61"/>
    </location>
</feature>
<sequence>MKQIKFVLNGLILILGFCAIFFFIGAILQFLRLDVGMDSIWRGTIFSPTCSILLAGAAICLDKANQALARGSKRT</sequence>
<keyword evidence="3" id="KW-1185">Reference proteome</keyword>
<organism evidence="2 3">
    <name type="scientific">Rhizobium multihospitium</name>
    <dbReference type="NCBI Taxonomy" id="410764"/>
    <lineage>
        <taxon>Bacteria</taxon>
        <taxon>Pseudomonadati</taxon>
        <taxon>Pseudomonadota</taxon>
        <taxon>Alphaproteobacteria</taxon>
        <taxon>Hyphomicrobiales</taxon>
        <taxon>Rhizobiaceae</taxon>
        <taxon>Rhizobium/Agrobacterium group</taxon>
        <taxon>Rhizobium</taxon>
    </lineage>
</organism>
<dbReference type="EMBL" id="FMAG01000014">
    <property type="protein sequence ID" value="SCB49948.1"/>
    <property type="molecule type" value="Genomic_DNA"/>
</dbReference>
<feature type="transmembrane region" description="Helical" evidence="1">
    <location>
        <begin position="7"/>
        <end position="28"/>
    </location>
</feature>
<gene>
    <name evidence="2" type="ORF">GA0061103_0726</name>
</gene>
<protein>
    <submittedName>
        <fullName evidence="2">Uncharacterized protein</fullName>
    </submittedName>
</protein>
<keyword evidence="1" id="KW-0812">Transmembrane</keyword>
<keyword evidence="1" id="KW-1133">Transmembrane helix</keyword>
<dbReference type="AlphaFoldDB" id="A0A1C3XCH1"/>
<evidence type="ECO:0000256" key="1">
    <source>
        <dbReference type="SAM" id="Phobius"/>
    </source>
</evidence>
<dbReference type="OrthoDB" id="8399910at2"/>
<keyword evidence="1" id="KW-0472">Membrane</keyword>
<evidence type="ECO:0000313" key="2">
    <source>
        <dbReference type="EMBL" id="SCB49948.1"/>
    </source>
</evidence>
<accession>A0A1C3XCH1</accession>
<reference evidence="3" key="1">
    <citation type="submission" date="2016-08" db="EMBL/GenBank/DDBJ databases">
        <authorList>
            <person name="Varghese N."/>
            <person name="Submissions Spin"/>
        </authorList>
    </citation>
    <scope>NUCLEOTIDE SEQUENCE [LARGE SCALE GENOMIC DNA]</scope>
    <source>
        <strain evidence="3">HAMBI 2975</strain>
    </source>
</reference>
<dbReference type="Proteomes" id="UP000199101">
    <property type="component" value="Unassembled WGS sequence"/>
</dbReference>
<evidence type="ECO:0000313" key="3">
    <source>
        <dbReference type="Proteomes" id="UP000199101"/>
    </source>
</evidence>